<evidence type="ECO:0000313" key="2">
    <source>
        <dbReference type="EMBL" id="CAK9036723.1"/>
    </source>
</evidence>
<organism evidence="2 3">
    <name type="scientific">Durusdinium trenchii</name>
    <dbReference type="NCBI Taxonomy" id="1381693"/>
    <lineage>
        <taxon>Eukaryota</taxon>
        <taxon>Sar</taxon>
        <taxon>Alveolata</taxon>
        <taxon>Dinophyceae</taxon>
        <taxon>Suessiales</taxon>
        <taxon>Symbiodiniaceae</taxon>
        <taxon>Durusdinium</taxon>
    </lineage>
</organism>
<gene>
    <name evidence="2" type="ORF">SCF082_LOCUS21843</name>
</gene>
<keyword evidence="1" id="KW-1133">Transmembrane helix</keyword>
<accession>A0ABP0LDN1</accession>
<reference evidence="2 3" key="1">
    <citation type="submission" date="2024-02" db="EMBL/GenBank/DDBJ databases">
        <authorList>
            <person name="Chen Y."/>
            <person name="Shah S."/>
            <person name="Dougan E. K."/>
            <person name="Thang M."/>
            <person name="Chan C."/>
        </authorList>
    </citation>
    <scope>NUCLEOTIDE SEQUENCE [LARGE SCALE GENOMIC DNA]</scope>
</reference>
<name>A0ABP0LDN1_9DINO</name>
<feature type="transmembrane region" description="Helical" evidence="1">
    <location>
        <begin position="110"/>
        <end position="136"/>
    </location>
</feature>
<evidence type="ECO:0000256" key="1">
    <source>
        <dbReference type="SAM" id="Phobius"/>
    </source>
</evidence>
<comment type="caution">
    <text evidence="2">The sequence shown here is derived from an EMBL/GenBank/DDBJ whole genome shotgun (WGS) entry which is preliminary data.</text>
</comment>
<evidence type="ECO:0000313" key="3">
    <source>
        <dbReference type="Proteomes" id="UP001642464"/>
    </source>
</evidence>
<proteinExistence type="predicted"/>
<keyword evidence="1" id="KW-0472">Membrane</keyword>
<keyword evidence="3" id="KW-1185">Reference proteome</keyword>
<keyword evidence="1" id="KW-0812">Transmembrane</keyword>
<dbReference type="EMBL" id="CAXAMM010015570">
    <property type="protein sequence ID" value="CAK9036723.1"/>
    <property type="molecule type" value="Genomic_DNA"/>
</dbReference>
<sequence length="152" mass="16180">MSLGMPNMVQKNSWQNQRQFPGEDLLHSCQLCTILSAPLTTAIDALDNGVGAALASTREVVAEQLQGDNLAKLKDSMLSGTEPLVELKTLIHSAFGPFVEQDTMAQVSDLLGSVGTLASVALIGIALVLALCSSLVEMRPEKWSLSTWVLVA</sequence>
<protein>
    <submittedName>
        <fullName evidence="2">Chloroplastic</fullName>
    </submittedName>
</protein>
<dbReference type="Proteomes" id="UP001642464">
    <property type="component" value="Unassembled WGS sequence"/>
</dbReference>